<dbReference type="Proteomes" id="UP001589670">
    <property type="component" value="Unassembled WGS sequence"/>
</dbReference>
<protein>
    <submittedName>
        <fullName evidence="1">Uncharacterized protein</fullName>
    </submittedName>
</protein>
<reference evidence="1 2" key="1">
    <citation type="submission" date="2024-09" db="EMBL/GenBank/DDBJ databases">
        <authorList>
            <person name="Sun Q."/>
            <person name="Mori K."/>
        </authorList>
    </citation>
    <scope>NUCLEOTIDE SEQUENCE [LARGE SCALE GENOMIC DNA]</scope>
    <source>
        <strain evidence="1 2">CECT 9424</strain>
    </source>
</reference>
<evidence type="ECO:0000313" key="2">
    <source>
        <dbReference type="Proteomes" id="UP001589670"/>
    </source>
</evidence>
<dbReference type="EMBL" id="JBHMEC010000008">
    <property type="protein sequence ID" value="MFB9149057.1"/>
    <property type="molecule type" value="Genomic_DNA"/>
</dbReference>
<accession>A0ABV5HXC0</accession>
<proteinExistence type="predicted"/>
<keyword evidence="2" id="KW-1185">Reference proteome</keyword>
<comment type="caution">
    <text evidence="1">The sequence shown here is derived from an EMBL/GenBank/DDBJ whole genome shotgun (WGS) entry which is preliminary data.</text>
</comment>
<name>A0ABV5HXC0_9RHOB</name>
<sequence length="157" mass="17985">MFRKISCVAFGVAFGIGGTHETNAAQTIRALPAFSTKAIQGASTRGPKITRVRYRRARGHFRGRGGTRLRFHGLDGNRFRHGFHRGHTVFHRARIQHRFTHGGGAYYHIRRYYPPGHWGYHGAYYQGYPDTGGHAVYVPGQRHDARHDNLYIKYHDN</sequence>
<dbReference type="RefSeq" id="WP_377067573.1">
    <property type="nucleotide sequence ID" value="NZ_JBHMEC010000008.1"/>
</dbReference>
<organism evidence="1 2">
    <name type="scientific">Roseovarius ramblicola</name>
    <dbReference type="NCBI Taxonomy" id="2022336"/>
    <lineage>
        <taxon>Bacteria</taxon>
        <taxon>Pseudomonadati</taxon>
        <taxon>Pseudomonadota</taxon>
        <taxon>Alphaproteobacteria</taxon>
        <taxon>Rhodobacterales</taxon>
        <taxon>Roseobacteraceae</taxon>
        <taxon>Roseovarius</taxon>
    </lineage>
</organism>
<evidence type="ECO:0000313" key="1">
    <source>
        <dbReference type="EMBL" id="MFB9149057.1"/>
    </source>
</evidence>
<gene>
    <name evidence="1" type="ORF">ACFFU4_04750</name>
</gene>